<evidence type="ECO:0000256" key="1">
    <source>
        <dbReference type="SAM" id="Phobius"/>
    </source>
</evidence>
<keyword evidence="1" id="KW-1133">Transmembrane helix</keyword>
<name>A0AAE1BF50_PETCI</name>
<dbReference type="Proteomes" id="UP001286313">
    <property type="component" value="Unassembled WGS sequence"/>
</dbReference>
<comment type="caution">
    <text evidence="2">The sequence shown here is derived from an EMBL/GenBank/DDBJ whole genome shotgun (WGS) entry which is preliminary data.</text>
</comment>
<reference evidence="2" key="1">
    <citation type="submission" date="2023-10" db="EMBL/GenBank/DDBJ databases">
        <title>Genome assemblies of two species of porcelain crab, Petrolisthes cinctipes and Petrolisthes manimaculis (Anomura: Porcellanidae).</title>
        <authorList>
            <person name="Angst P."/>
        </authorList>
    </citation>
    <scope>NUCLEOTIDE SEQUENCE</scope>
    <source>
        <strain evidence="2">PB745_01</strain>
        <tissue evidence="2">Gill</tissue>
    </source>
</reference>
<dbReference type="AlphaFoldDB" id="A0AAE1BF50"/>
<dbReference type="EMBL" id="JAWQEG010009266">
    <property type="protein sequence ID" value="KAK3848918.1"/>
    <property type="molecule type" value="Genomic_DNA"/>
</dbReference>
<keyword evidence="1" id="KW-0472">Membrane</keyword>
<evidence type="ECO:0000313" key="2">
    <source>
        <dbReference type="EMBL" id="KAK3848918.1"/>
    </source>
</evidence>
<accession>A0AAE1BF50</accession>
<proteinExistence type="predicted"/>
<keyword evidence="3" id="KW-1185">Reference proteome</keyword>
<gene>
    <name evidence="2" type="ORF">Pcinc_044309</name>
</gene>
<protein>
    <submittedName>
        <fullName evidence="2">Uncharacterized protein</fullName>
    </submittedName>
</protein>
<keyword evidence="1" id="KW-0812">Transmembrane</keyword>
<sequence>MCVTPSLTIHFLTTDCHCHCPSLLSAIAPSLLSATTTVPSLLFITAIVPSLLSATAIVPSLLSATANATVPHYCLPLPLCLTPVCVPSRRLPAWPPMHLSSPIYPSL</sequence>
<organism evidence="2 3">
    <name type="scientific">Petrolisthes cinctipes</name>
    <name type="common">Flat porcelain crab</name>
    <dbReference type="NCBI Taxonomy" id="88211"/>
    <lineage>
        <taxon>Eukaryota</taxon>
        <taxon>Metazoa</taxon>
        <taxon>Ecdysozoa</taxon>
        <taxon>Arthropoda</taxon>
        <taxon>Crustacea</taxon>
        <taxon>Multicrustacea</taxon>
        <taxon>Malacostraca</taxon>
        <taxon>Eumalacostraca</taxon>
        <taxon>Eucarida</taxon>
        <taxon>Decapoda</taxon>
        <taxon>Pleocyemata</taxon>
        <taxon>Anomura</taxon>
        <taxon>Galatheoidea</taxon>
        <taxon>Porcellanidae</taxon>
        <taxon>Petrolisthes</taxon>
    </lineage>
</organism>
<evidence type="ECO:0000313" key="3">
    <source>
        <dbReference type="Proteomes" id="UP001286313"/>
    </source>
</evidence>
<feature type="transmembrane region" description="Helical" evidence="1">
    <location>
        <begin position="41"/>
        <end position="62"/>
    </location>
</feature>